<dbReference type="SUPFAM" id="SSF53448">
    <property type="entry name" value="Nucleotide-diphospho-sugar transferases"/>
    <property type="match status" value="1"/>
</dbReference>
<accession>A0A2M7R6U4</accession>
<feature type="domain" description="Glycosyltransferase 2-like" evidence="1">
    <location>
        <begin position="10"/>
        <end position="146"/>
    </location>
</feature>
<gene>
    <name evidence="2" type="ORF">COY73_01860</name>
</gene>
<evidence type="ECO:0000313" key="2">
    <source>
        <dbReference type="EMBL" id="PIY89117.1"/>
    </source>
</evidence>
<dbReference type="InterPro" id="IPR029044">
    <property type="entry name" value="Nucleotide-diphossugar_trans"/>
</dbReference>
<reference evidence="3" key="1">
    <citation type="submission" date="2017-09" db="EMBL/GenBank/DDBJ databases">
        <title>Depth-based differentiation of microbial function through sediment-hosted aquifers and enrichment of novel symbionts in the deep terrestrial subsurface.</title>
        <authorList>
            <person name="Probst A.J."/>
            <person name="Ladd B."/>
            <person name="Jarett J.K."/>
            <person name="Geller-Mcgrath D.E."/>
            <person name="Sieber C.M.K."/>
            <person name="Emerson J.B."/>
            <person name="Anantharaman K."/>
            <person name="Thomas B.C."/>
            <person name="Malmstrom R."/>
            <person name="Stieglmeier M."/>
            <person name="Klingl A."/>
            <person name="Woyke T."/>
            <person name="Ryan C.M."/>
            <person name="Banfield J.F."/>
        </authorList>
    </citation>
    <scope>NUCLEOTIDE SEQUENCE [LARGE SCALE GENOMIC DNA]</scope>
</reference>
<dbReference type="EMBL" id="PFLW01000048">
    <property type="protein sequence ID" value="PIY89117.1"/>
    <property type="molecule type" value="Genomic_DNA"/>
</dbReference>
<dbReference type="AlphaFoldDB" id="A0A2M7R6U4"/>
<dbReference type="Pfam" id="PF00535">
    <property type="entry name" value="Glycos_transf_2"/>
    <property type="match status" value="1"/>
</dbReference>
<evidence type="ECO:0000313" key="3">
    <source>
        <dbReference type="Proteomes" id="UP000230767"/>
    </source>
</evidence>
<name>A0A2M7R6U4_9BACT</name>
<dbReference type="Gene3D" id="3.90.550.10">
    <property type="entry name" value="Spore Coat Polysaccharide Biosynthesis Protein SpsA, Chain A"/>
    <property type="match status" value="1"/>
</dbReference>
<comment type="caution">
    <text evidence="2">The sequence shown here is derived from an EMBL/GenBank/DDBJ whole genome shotgun (WGS) entry which is preliminary data.</text>
</comment>
<evidence type="ECO:0000259" key="1">
    <source>
        <dbReference type="Pfam" id="PF00535"/>
    </source>
</evidence>
<dbReference type="PANTHER" id="PTHR22916">
    <property type="entry name" value="GLYCOSYLTRANSFERASE"/>
    <property type="match status" value="1"/>
</dbReference>
<protein>
    <recommendedName>
        <fullName evidence="1">Glycosyltransferase 2-like domain-containing protein</fullName>
    </recommendedName>
</protein>
<proteinExistence type="predicted"/>
<dbReference type="Proteomes" id="UP000230767">
    <property type="component" value="Unassembled WGS sequence"/>
</dbReference>
<dbReference type="InterPro" id="IPR001173">
    <property type="entry name" value="Glyco_trans_2-like"/>
</dbReference>
<dbReference type="CDD" id="cd00761">
    <property type="entry name" value="Glyco_tranf_GTA_type"/>
    <property type="match status" value="1"/>
</dbReference>
<sequence length="331" mass="38093">MEEKASPKTSIIITTYNRSQILAKRSLPSCLEQTYPNFECIVVDDCSTDNTQKVVEGFKNREGKIKYYKLSKNSGVSAARNYGVKKARGEFIAFLDDDDAYLPNFLEVTVPKLNELPESFGAVTGGRIIIHKNSREYGLPSISNSFYCAIDDNWLLRKEVFSKISYDEEIDHDDDIDFGIQFFRLYKAYAINQPLLLKHVFRRKSKKVYLHQPRERRIAGLNKFLEKNLSAFKERGSKNDLAFIYRFAGRNYCCAGKMKKGIICFWRSFLVKPTPRIFFNLAAASLGPVIYRLYWDSERTLAQLVRCYVTRKVKKSLMSSSGSDRILEASS</sequence>
<organism evidence="2 3">
    <name type="scientific">Candidatus Nealsonbacteria bacterium CG_4_10_14_0_8_um_filter_37_14</name>
    <dbReference type="NCBI Taxonomy" id="1974684"/>
    <lineage>
        <taxon>Bacteria</taxon>
        <taxon>Candidatus Nealsoniibacteriota</taxon>
    </lineage>
</organism>